<organism evidence="1">
    <name type="scientific">Tanacetum cinerariifolium</name>
    <name type="common">Dalmatian daisy</name>
    <name type="synonym">Chrysanthemum cinerariifolium</name>
    <dbReference type="NCBI Taxonomy" id="118510"/>
    <lineage>
        <taxon>Eukaryota</taxon>
        <taxon>Viridiplantae</taxon>
        <taxon>Streptophyta</taxon>
        <taxon>Embryophyta</taxon>
        <taxon>Tracheophyta</taxon>
        <taxon>Spermatophyta</taxon>
        <taxon>Magnoliopsida</taxon>
        <taxon>eudicotyledons</taxon>
        <taxon>Gunneridae</taxon>
        <taxon>Pentapetalae</taxon>
        <taxon>asterids</taxon>
        <taxon>campanulids</taxon>
        <taxon>Asterales</taxon>
        <taxon>Asteraceae</taxon>
        <taxon>Asteroideae</taxon>
        <taxon>Anthemideae</taxon>
        <taxon>Anthemidinae</taxon>
        <taxon>Tanacetum</taxon>
    </lineage>
</organism>
<protein>
    <submittedName>
        <fullName evidence="1">Uncharacterized protein</fullName>
    </submittedName>
</protein>
<comment type="caution">
    <text evidence="1">The sequence shown here is derived from an EMBL/GenBank/DDBJ whole genome shotgun (WGS) entry which is preliminary data.</text>
</comment>
<evidence type="ECO:0000313" key="1">
    <source>
        <dbReference type="EMBL" id="GEX40860.1"/>
    </source>
</evidence>
<proteinExistence type="predicted"/>
<dbReference type="PANTHER" id="PTHR48462">
    <property type="entry name" value="PROTEIN, PUTATIVE-RELATED"/>
    <property type="match status" value="1"/>
</dbReference>
<accession>A0A699H4W0</accession>
<name>A0A699H4W0_TANCI</name>
<dbReference type="AlphaFoldDB" id="A0A699H4W0"/>
<sequence length="540" mass="59904">MHLNLYNRTKRGRGDVDDGGTRVEPRWMRWLWPLMLGMESAVAAAGWRWFRLLRRGDEVVMAKVTLIEGNTFLIETTGQAAKVTAIPWGMPAATTALVNAGTHLKANTRLIPFVNVVNIVTTPPTMSGSEQVGQASVMKDTPTSYANKLSPSLTKANLRKLDANVPVMPIITFGNLWLWFRRLWLFQTLMDMDIRKKPFLLNTSGNLLVVATSKMNASTSRNGTFFLSNSFEALNVDNPVTEEVNKASTSSVQEEGQTSTPIVEKINMFEKQLIEGKCVLVDDEGNPLKMVDYSGEHGSEDEVEHVDNKMASFLASKPSEIGYGNNSLLEQWRKTYGNADYNYDLYDGDMHEDQEIPDNIQSICDNLDIKLDVTESFLGDHAVSCAGIIGIKHRHNVVRDTLVDICYCSGISASKKVDIGLDGGRDKTIRLADVLLYSWDGGLDLCVDLTGSSPLTQTEMVDFVPGRAVIDAAQRKRGKYMDRCAAIGYGFLSFSFSSLGELETDAVTLLKRIRKFFITQDIGARAAIHIFNRISFAIAK</sequence>
<dbReference type="PANTHER" id="PTHR48462:SF1">
    <property type="entry name" value="PROTEIN, PUTATIVE-RELATED"/>
    <property type="match status" value="1"/>
</dbReference>
<dbReference type="EMBL" id="BKCJ010106617">
    <property type="protein sequence ID" value="GEX40860.1"/>
    <property type="molecule type" value="Genomic_DNA"/>
</dbReference>
<gene>
    <name evidence="1" type="ORF">Tci_312835</name>
</gene>
<reference evidence="1" key="1">
    <citation type="journal article" date="2019" name="Sci. Rep.">
        <title>Draft genome of Tanacetum cinerariifolium, the natural source of mosquito coil.</title>
        <authorList>
            <person name="Yamashiro T."/>
            <person name="Shiraishi A."/>
            <person name="Satake H."/>
            <person name="Nakayama K."/>
        </authorList>
    </citation>
    <scope>NUCLEOTIDE SEQUENCE</scope>
</reference>